<evidence type="ECO:0000256" key="1">
    <source>
        <dbReference type="ARBA" id="ARBA00006484"/>
    </source>
</evidence>
<dbReference type="Pfam" id="PF13561">
    <property type="entry name" value="adh_short_C2"/>
    <property type="match status" value="1"/>
</dbReference>
<dbReference type="PANTHER" id="PTHR42879:SF2">
    <property type="entry name" value="3-OXOACYL-[ACYL-CARRIER-PROTEIN] REDUCTASE FABG"/>
    <property type="match status" value="1"/>
</dbReference>
<organism evidence="3 4">
    <name type="scientific">Amycolatopsis rubida</name>
    <dbReference type="NCBI Taxonomy" id="112413"/>
    <lineage>
        <taxon>Bacteria</taxon>
        <taxon>Bacillati</taxon>
        <taxon>Actinomycetota</taxon>
        <taxon>Actinomycetes</taxon>
        <taxon>Pseudonocardiales</taxon>
        <taxon>Pseudonocardiaceae</taxon>
        <taxon>Amycolatopsis</taxon>
    </lineage>
</organism>
<dbReference type="FunFam" id="3.40.50.720:FF:000084">
    <property type="entry name" value="Short-chain dehydrogenase reductase"/>
    <property type="match status" value="1"/>
</dbReference>
<reference evidence="4" key="1">
    <citation type="submission" date="2016-10" db="EMBL/GenBank/DDBJ databases">
        <authorList>
            <person name="Varghese N."/>
            <person name="Submissions S."/>
        </authorList>
    </citation>
    <scope>NUCLEOTIDE SEQUENCE [LARGE SCALE GENOMIC DNA]</scope>
    <source>
        <strain evidence="4">DSM 44637</strain>
    </source>
</reference>
<evidence type="ECO:0000256" key="2">
    <source>
        <dbReference type="ARBA" id="ARBA00023002"/>
    </source>
</evidence>
<dbReference type="EMBL" id="FOWC01000007">
    <property type="protein sequence ID" value="SFP82864.1"/>
    <property type="molecule type" value="Genomic_DNA"/>
</dbReference>
<evidence type="ECO:0000313" key="3">
    <source>
        <dbReference type="EMBL" id="SFP82864.1"/>
    </source>
</evidence>
<comment type="similarity">
    <text evidence="1">Belongs to the short-chain dehydrogenases/reductases (SDR) family.</text>
</comment>
<dbReference type="STRING" id="112413.SAMN05421854_107119"/>
<dbReference type="PANTHER" id="PTHR42879">
    <property type="entry name" value="3-OXOACYL-(ACYL-CARRIER-PROTEIN) REDUCTASE"/>
    <property type="match status" value="1"/>
</dbReference>
<keyword evidence="2" id="KW-0560">Oxidoreductase</keyword>
<evidence type="ECO:0000313" key="4">
    <source>
        <dbReference type="Proteomes" id="UP000199137"/>
    </source>
</evidence>
<gene>
    <name evidence="3" type="ORF">SAMN05421854_107119</name>
</gene>
<dbReference type="GO" id="GO:0016491">
    <property type="term" value="F:oxidoreductase activity"/>
    <property type="evidence" value="ECO:0007669"/>
    <property type="project" value="UniProtKB-KW"/>
</dbReference>
<dbReference type="InterPro" id="IPR050259">
    <property type="entry name" value="SDR"/>
</dbReference>
<dbReference type="Proteomes" id="UP000199137">
    <property type="component" value="Unassembled WGS sequence"/>
</dbReference>
<accession>A0A1I5TIH0</accession>
<dbReference type="SUPFAM" id="SSF51735">
    <property type="entry name" value="NAD(P)-binding Rossmann-fold domains"/>
    <property type="match status" value="1"/>
</dbReference>
<dbReference type="PRINTS" id="PR00081">
    <property type="entry name" value="GDHRDH"/>
</dbReference>
<dbReference type="Gene3D" id="3.40.50.720">
    <property type="entry name" value="NAD(P)-binding Rossmann-like Domain"/>
    <property type="match status" value="1"/>
</dbReference>
<dbReference type="InterPro" id="IPR036291">
    <property type="entry name" value="NAD(P)-bd_dom_sf"/>
</dbReference>
<name>A0A1I5TIH0_9PSEU</name>
<protein>
    <submittedName>
        <fullName evidence="3">3-oxoacyl-[acyl-carrier protein] reductase</fullName>
    </submittedName>
</protein>
<proteinExistence type="inferred from homology"/>
<dbReference type="InterPro" id="IPR002347">
    <property type="entry name" value="SDR_fam"/>
</dbReference>
<dbReference type="AlphaFoldDB" id="A0A1I5TIH0"/>
<sequence>MSGMEFGLSGKVVFLTGATSSMGAPAARAFAAEGARVAVTYHRDTGGARRVADEVEALGGKAITVRYDLTRPEVITAAVEEVIAAWGGIDVLVLNASSVGGTSVDPVPFEDIPAEHWTAGLRADVEGAFHTVQAVVPSMKARGWGRIVAISANVVVRGAAGDELFVVAKTALHGLSRTLATELAPFGVLSNVVAPGPTVTDGFLRRMPPEILEQIAGRPPEEVKRVLNRGKPVGHVSTAEEVANAVVFLGSAANGNISGNALHISGGH</sequence>